<feature type="domain" description="Endonuclease GajA/Old nuclease/RecF-like AAA" evidence="1">
    <location>
        <begin position="1"/>
        <end position="97"/>
    </location>
</feature>
<dbReference type="Proteomes" id="UP000224871">
    <property type="component" value="Unassembled WGS sequence"/>
</dbReference>
<dbReference type="InterPro" id="IPR041685">
    <property type="entry name" value="AAA_GajA/Old/RecF-like"/>
</dbReference>
<dbReference type="InterPro" id="IPR027417">
    <property type="entry name" value="P-loop_NTPase"/>
</dbReference>
<evidence type="ECO:0000259" key="1">
    <source>
        <dbReference type="Pfam" id="PF13175"/>
    </source>
</evidence>
<dbReference type="EMBL" id="NIBU01000175">
    <property type="protein sequence ID" value="PHM22849.1"/>
    <property type="molecule type" value="Genomic_DNA"/>
</dbReference>
<comment type="caution">
    <text evidence="2">The sequence shown here is derived from an EMBL/GenBank/DDBJ whole genome shotgun (WGS) entry which is preliminary data.</text>
</comment>
<keyword evidence="3" id="KW-1185">Reference proteome</keyword>
<dbReference type="Gene3D" id="3.40.50.300">
    <property type="entry name" value="P-loop containing nucleotide triphosphate hydrolases"/>
    <property type="match status" value="1"/>
</dbReference>
<name>A0A2G0MK12_9GAMM</name>
<accession>A0A2G0MK12</accession>
<protein>
    <submittedName>
        <fullName evidence="2">DNA replication and repair protein RecF</fullName>
    </submittedName>
</protein>
<dbReference type="SUPFAM" id="SSF52540">
    <property type="entry name" value="P-loop containing nucleoside triphosphate hydrolases"/>
    <property type="match status" value="1"/>
</dbReference>
<evidence type="ECO:0000313" key="2">
    <source>
        <dbReference type="EMBL" id="PHM22849.1"/>
    </source>
</evidence>
<evidence type="ECO:0000313" key="3">
    <source>
        <dbReference type="Proteomes" id="UP000224871"/>
    </source>
</evidence>
<proteinExistence type="predicted"/>
<dbReference type="Pfam" id="PF13175">
    <property type="entry name" value="AAA_15"/>
    <property type="match status" value="1"/>
</dbReference>
<reference evidence="2 3" key="1">
    <citation type="journal article" date="2017" name="Nat. Microbiol.">
        <title>Natural product diversity associated with the nematode symbionts Photorhabdus and Xenorhabdus.</title>
        <authorList>
            <person name="Tobias N.J."/>
            <person name="Wolff H."/>
            <person name="Djahanschiri B."/>
            <person name="Grundmann F."/>
            <person name="Kronenwerth M."/>
            <person name="Shi Y.M."/>
            <person name="Simonyi S."/>
            <person name="Grun P."/>
            <person name="Shapiro-Ilan D."/>
            <person name="Pidot S.J."/>
            <person name="Stinear T.P."/>
            <person name="Ebersberger I."/>
            <person name="Bode H.B."/>
        </authorList>
    </citation>
    <scope>NUCLEOTIDE SEQUENCE [LARGE SCALE GENOMIC DNA]</scope>
    <source>
        <strain evidence="2 3">DSM 16336</strain>
    </source>
</reference>
<dbReference type="RefSeq" id="WP_244590290.1">
    <property type="nucleotide sequence ID" value="NZ_CAWNQC010000085.1"/>
</dbReference>
<sequence>MRLSKVRVQNYRSIIDTGEFEVERLKTILVGPNEAGKTAILQAIQQINPPEGTKKFDPLRDYPRANYTKISRGDLDPGEVKVVTAVFELEESDLKNAPEQIKRNSLSYTFTRYLNNRATHSLVGFTSPTYNDIKNDLIRLTAHLDRNSTEGDAKPHSESLNKLTSGWSIYKILGANDAATLNKWLEEKLPFVDEEDKKEVKRWEDINSKLELLIEADNFLSYLNRNMPVFVLYSNYFRVKPIIHLGNLAKRLESKRLFSIFSAQQ</sequence>
<organism evidence="2 3">
    <name type="scientific">Xenorhabdus innexi</name>
    <dbReference type="NCBI Taxonomy" id="290109"/>
    <lineage>
        <taxon>Bacteria</taxon>
        <taxon>Pseudomonadati</taxon>
        <taxon>Pseudomonadota</taxon>
        <taxon>Gammaproteobacteria</taxon>
        <taxon>Enterobacterales</taxon>
        <taxon>Morganellaceae</taxon>
        <taxon>Xenorhabdus</taxon>
    </lineage>
</organism>
<gene>
    <name evidence="2" type="primary">recF_2</name>
    <name evidence="2" type="ORF">Xinn_04135</name>
</gene>